<dbReference type="EMBL" id="JAYWIO010000008">
    <property type="protein sequence ID" value="KAK7243454.1"/>
    <property type="molecule type" value="Genomic_DNA"/>
</dbReference>
<feature type="domain" description="RNase H type-1" evidence="1">
    <location>
        <begin position="159"/>
        <end position="193"/>
    </location>
</feature>
<dbReference type="PANTHER" id="PTHR34023">
    <property type="entry name" value="RNASE H DOMAIN-CONTAINING PROTEIN"/>
    <property type="match status" value="1"/>
</dbReference>
<proteinExistence type="predicted"/>
<name>A0AAN9DYV2_CROPI</name>
<dbReference type="Proteomes" id="UP001372338">
    <property type="component" value="Unassembled WGS sequence"/>
</dbReference>
<evidence type="ECO:0000313" key="2">
    <source>
        <dbReference type="EMBL" id="KAK7243454.1"/>
    </source>
</evidence>
<dbReference type="GO" id="GO:0003676">
    <property type="term" value="F:nucleic acid binding"/>
    <property type="evidence" value="ECO:0007669"/>
    <property type="project" value="InterPro"/>
</dbReference>
<dbReference type="PANTHER" id="PTHR34023:SF4">
    <property type="entry name" value="RNASE H TYPE-1 DOMAIN-CONTAINING PROTEIN"/>
    <property type="match status" value="1"/>
</dbReference>
<dbReference type="Pfam" id="PF13456">
    <property type="entry name" value="RVT_3"/>
    <property type="match status" value="1"/>
</dbReference>
<organism evidence="2 3">
    <name type="scientific">Crotalaria pallida</name>
    <name type="common">Smooth rattlebox</name>
    <name type="synonym">Crotalaria striata</name>
    <dbReference type="NCBI Taxonomy" id="3830"/>
    <lineage>
        <taxon>Eukaryota</taxon>
        <taxon>Viridiplantae</taxon>
        <taxon>Streptophyta</taxon>
        <taxon>Embryophyta</taxon>
        <taxon>Tracheophyta</taxon>
        <taxon>Spermatophyta</taxon>
        <taxon>Magnoliopsida</taxon>
        <taxon>eudicotyledons</taxon>
        <taxon>Gunneridae</taxon>
        <taxon>Pentapetalae</taxon>
        <taxon>rosids</taxon>
        <taxon>fabids</taxon>
        <taxon>Fabales</taxon>
        <taxon>Fabaceae</taxon>
        <taxon>Papilionoideae</taxon>
        <taxon>50 kb inversion clade</taxon>
        <taxon>genistoids sensu lato</taxon>
        <taxon>core genistoids</taxon>
        <taxon>Crotalarieae</taxon>
        <taxon>Crotalaria</taxon>
    </lineage>
</organism>
<dbReference type="InterPro" id="IPR002156">
    <property type="entry name" value="RNaseH_domain"/>
</dbReference>
<reference evidence="2 3" key="1">
    <citation type="submission" date="2024-01" db="EMBL/GenBank/DDBJ databases">
        <title>The genomes of 5 underutilized Papilionoideae crops provide insights into root nodulation and disease resistanc.</title>
        <authorList>
            <person name="Yuan L."/>
        </authorList>
    </citation>
    <scope>NUCLEOTIDE SEQUENCE [LARGE SCALE GENOMIC DNA]</scope>
    <source>
        <strain evidence="2">ZHUSHIDOU_FW_LH</strain>
        <tissue evidence="2">Leaf</tissue>
    </source>
</reference>
<comment type="caution">
    <text evidence="2">The sequence shown here is derived from an EMBL/GenBank/DDBJ whole genome shotgun (WGS) entry which is preliminary data.</text>
</comment>
<evidence type="ECO:0000259" key="1">
    <source>
        <dbReference type="Pfam" id="PF13456"/>
    </source>
</evidence>
<protein>
    <recommendedName>
        <fullName evidence="1">RNase H type-1 domain-containing protein</fullName>
    </recommendedName>
</protein>
<dbReference type="GO" id="GO:0004523">
    <property type="term" value="F:RNA-DNA hybrid ribonuclease activity"/>
    <property type="evidence" value="ECO:0007669"/>
    <property type="project" value="InterPro"/>
</dbReference>
<gene>
    <name evidence="2" type="ORF">RIF29_38250</name>
</gene>
<keyword evidence="3" id="KW-1185">Reference proteome</keyword>
<accession>A0AAN9DYV2</accession>
<sequence>MASEIRYVALRFWVSRRLMMCGSAPFNALRYRRVLVSSPRCTRCDESWESGLHVVRDCPHSKDLWIRFGFVDLVFFSRDVWQWIQEYIDGELGMTFLAIVWWAWRWRNMEVLGTEVWHFERVVFRINALLSDMRSCVTVNHHGNGLAREVSCACHVFGALIWQIRTFLDRDCEVSFSHVLREANGCVDVLARMGVASGFPLVVHDTPPVEIMQALARDTAESGPSPPCSSFSVMPPGAKIMFHNFDASVPRDLNATTLVLPRMLLQTVVFAQKEASTSSSHRCDPSGCP</sequence>
<evidence type="ECO:0000313" key="3">
    <source>
        <dbReference type="Proteomes" id="UP001372338"/>
    </source>
</evidence>
<dbReference type="AlphaFoldDB" id="A0AAN9DYV2"/>